<keyword evidence="1" id="KW-0812">Transmembrane</keyword>
<accession>A0A8H6CLC8</accession>
<reference evidence="2 3" key="1">
    <citation type="journal article" date="2020" name="Genomics">
        <title>Complete, high-quality genomes from long-read metagenomic sequencing of two wolf lichen thalli reveals enigmatic genome architecture.</title>
        <authorList>
            <person name="McKenzie S.K."/>
            <person name="Walston R.F."/>
            <person name="Allen J.L."/>
        </authorList>
    </citation>
    <scope>NUCLEOTIDE SEQUENCE [LARGE SCALE GENOMIC DNA]</scope>
    <source>
        <strain evidence="2">WasteWater2</strain>
    </source>
</reference>
<evidence type="ECO:0000313" key="3">
    <source>
        <dbReference type="Proteomes" id="UP000578531"/>
    </source>
</evidence>
<protein>
    <submittedName>
        <fullName evidence="2">Uncharacterized protein</fullName>
    </submittedName>
</protein>
<sequence>MPSIIQTAFFFEALVNVPAIISLIFYPESTLRPALTTNASFSAAELNRTATFIARCAGVLILALTPQLLLALPDSKDCVGKRKQVYWTLGLGEFGLIPLFLWEAFRARDQDKLDWRGGLTKRAALLCAGMLIPPLAWRVFVFGWREHWFGPEGGRGREKGTSINQADADDLVRSWNLGRKEQ</sequence>
<keyword evidence="1" id="KW-1133">Transmembrane helix</keyword>
<evidence type="ECO:0000256" key="1">
    <source>
        <dbReference type="SAM" id="Phobius"/>
    </source>
</evidence>
<keyword evidence="1" id="KW-0472">Membrane</keyword>
<dbReference type="GeneID" id="59294386"/>
<organism evidence="2 3">
    <name type="scientific">Letharia columbiana</name>
    <dbReference type="NCBI Taxonomy" id="112416"/>
    <lineage>
        <taxon>Eukaryota</taxon>
        <taxon>Fungi</taxon>
        <taxon>Dikarya</taxon>
        <taxon>Ascomycota</taxon>
        <taxon>Pezizomycotina</taxon>
        <taxon>Lecanoromycetes</taxon>
        <taxon>OSLEUM clade</taxon>
        <taxon>Lecanoromycetidae</taxon>
        <taxon>Lecanorales</taxon>
        <taxon>Lecanorineae</taxon>
        <taxon>Parmeliaceae</taxon>
        <taxon>Letharia</taxon>
    </lineage>
</organism>
<feature type="transmembrane region" description="Helical" evidence="1">
    <location>
        <begin position="7"/>
        <end position="26"/>
    </location>
</feature>
<feature type="transmembrane region" description="Helical" evidence="1">
    <location>
        <begin position="122"/>
        <end position="141"/>
    </location>
</feature>
<comment type="caution">
    <text evidence="2">The sequence shown here is derived from an EMBL/GenBank/DDBJ whole genome shotgun (WGS) entry which is preliminary data.</text>
</comment>
<evidence type="ECO:0000313" key="2">
    <source>
        <dbReference type="EMBL" id="KAF6225369.1"/>
    </source>
</evidence>
<dbReference type="RefSeq" id="XP_037158498.1">
    <property type="nucleotide sequence ID" value="XM_037314587.1"/>
</dbReference>
<feature type="transmembrane region" description="Helical" evidence="1">
    <location>
        <begin position="52"/>
        <end position="72"/>
    </location>
</feature>
<name>A0A8H6CLC8_9LECA</name>
<keyword evidence="3" id="KW-1185">Reference proteome</keyword>
<gene>
    <name evidence="2" type="ORF">HO173_012753</name>
</gene>
<dbReference type="Proteomes" id="UP000578531">
    <property type="component" value="Unassembled WGS sequence"/>
</dbReference>
<dbReference type="OrthoDB" id="2563633at2759"/>
<dbReference type="AlphaFoldDB" id="A0A8H6CLC8"/>
<feature type="transmembrane region" description="Helical" evidence="1">
    <location>
        <begin position="84"/>
        <end position="102"/>
    </location>
</feature>
<proteinExistence type="predicted"/>
<dbReference type="EMBL" id="JACCJC010000103">
    <property type="protein sequence ID" value="KAF6225369.1"/>
    <property type="molecule type" value="Genomic_DNA"/>
</dbReference>